<keyword evidence="1" id="KW-0812">Transmembrane</keyword>
<dbReference type="PANTHER" id="PTHR21398">
    <property type="entry name" value="AGAP007094-PA"/>
    <property type="match status" value="1"/>
</dbReference>
<evidence type="ECO:0000313" key="3">
    <source>
        <dbReference type="Proteomes" id="UP000747542"/>
    </source>
</evidence>
<proteinExistence type="predicted"/>
<accession>A0A8J5N531</accession>
<dbReference type="Pfam" id="PF07841">
    <property type="entry name" value="DM4_12"/>
    <property type="match status" value="1"/>
</dbReference>
<name>A0A8J5N531_HOMAM</name>
<feature type="transmembrane region" description="Helical" evidence="1">
    <location>
        <begin position="33"/>
        <end position="52"/>
    </location>
</feature>
<keyword evidence="3" id="KW-1185">Reference proteome</keyword>
<keyword evidence="1" id="KW-1133">Transmembrane helix</keyword>
<evidence type="ECO:0000256" key="1">
    <source>
        <dbReference type="SAM" id="Phobius"/>
    </source>
</evidence>
<dbReference type="PANTHER" id="PTHR21398:SF6">
    <property type="entry name" value="AGAP007094-PA"/>
    <property type="match status" value="1"/>
</dbReference>
<comment type="caution">
    <text evidence="2">The sequence shown here is derived from an EMBL/GenBank/DDBJ whole genome shotgun (WGS) entry which is preliminary data.</text>
</comment>
<organism evidence="2 3">
    <name type="scientific">Homarus americanus</name>
    <name type="common">American lobster</name>
    <dbReference type="NCBI Taxonomy" id="6706"/>
    <lineage>
        <taxon>Eukaryota</taxon>
        <taxon>Metazoa</taxon>
        <taxon>Ecdysozoa</taxon>
        <taxon>Arthropoda</taxon>
        <taxon>Crustacea</taxon>
        <taxon>Multicrustacea</taxon>
        <taxon>Malacostraca</taxon>
        <taxon>Eumalacostraca</taxon>
        <taxon>Eucarida</taxon>
        <taxon>Decapoda</taxon>
        <taxon>Pleocyemata</taxon>
        <taxon>Astacidea</taxon>
        <taxon>Nephropoidea</taxon>
        <taxon>Nephropidae</taxon>
        <taxon>Homarus</taxon>
    </lineage>
</organism>
<evidence type="ECO:0000313" key="2">
    <source>
        <dbReference type="EMBL" id="KAG7173531.1"/>
    </source>
</evidence>
<dbReference type="EMBL" id="JAHLQT010009549">
    <property type="protein sequence ID" value="KAG7173531.1"/>
    <property type="molecule type" value="Genomic_DNA"/>
</dbReference>
<dbReference type="Proteomes" id="UP000747542">
    <property type="component" value="Unassembled WGS sequence"/>
</dbReference>
<sequence length="198" mass="22344">MEFRVPTDATLRRHGVGINLSGRLPLLLEGTSLGTFTLAIPMIIFIDEIFNLDMFFGRNKKNGLYSSDEDFDEEFWQEENEEAWVEDGAAWEEEQAWVLGWVEELLESKVGVEGRSCVQRFICELQHQAIHQHTLLGEVLTLIFSPRKGSSGGPFQQYRLAQEVGRNLSHMDGCADKFYLCPLSVFSLLGAGQTPRGS</sequence>
<dbReference type="AlphaFoldDB" id="A0A8J5N531"/>
<keyword evidence="1" id="KW-0472">Membrane</keyword>
<gene>
    <name evidence="2" type="ORF">Hamer_G020156</name>
</gene>
<dbReference type="SMART" id="SM00718">
    <property type="entry name" value="DM4_12"/>
    <property type="match status" value="1"/>
</dbReference>
<dbReference type="OrthoDB" id="6364863at2759"/>
<reference evidence="2" key="1">
    <citation type="journal article" date="2021" name="Sci. Adv.">
        <title>The American lobster genome reveals insights on longevity, neural, and immune adaptations.</title>
        <authorList>
            <person name="Polinski J.M."/>
            <person name="Zimin A.V."/>
            <person name="Clark K.F."/>
            <person name="Kohn A.B."/>
            <person name="Sadowski N."/>
            <person name="Timp W."/>
            <person name="Ptitsyn A."/>
            <person name="Khanna P."/>
            <person name="Romanova D.Y."/>
            <person name="Williams P."/>
            <person name="Greenwood S.J."/>
            <person name="Moroz L.L."/>
            <person name="Walt D.R."/>
            <person name="Bodnar A.G."/>
        </authorList>
    </citation>
    <scope>NUCLEOTIDE SEQUENCE</scope>
    <source>
        <strain evidence="2">GMGI-L3</strain>
    </source>
</reference>
<protein>
    <submittedName>
        <fullName evidence="2">Putative DM4/DM12 family-like protein 31</fullName>
    </submittedName>
</protein>
<dbReference type="InterPro" id="IPR006631">
    <property type="entry name" value="DM4_12"/>
</dbReference>